<dbReference type="RefSeq" id="WP_190426989.1">
    <property type="nucleotide sequence ID" value="NZ_JAMPKK010000016.1"/>
</dbReference>
<evidence type="ECO:0000313" key="2">
    <source>
        <dbReference type="Proteomes" id="UP001442494"/>
    </source>
</evidence>
<keyword evidence="2" id="KW-1185">Reference proteome</keyword>
<proteinExistence type="predicted"/>
<dbReference type="Proteomes" id="UP001442494">
    <property type="component" value="Unassembled WGS sequence"/>
</dbReference>
<evidence type="ECO:0000313" key="1">
    <source>
        <dbReference type="EMBL" id="MEP0864698.1"/>
    </source>
</evidence>
<gene>
    <name evidence="1" type="ORF">NDI37_09465</name>
</gene>
<protein>
    <submittedName>
        <fullName evidence="1">Uncharacterized protein</fullName>
    </submittedName>
</protein>
<sequence length="98" mass="11279">MGVKPVQQLFKVIEEIFTKPPIKFEAEKHSLKAWAMYCLRDKGFKVVYAEKADFAVEPRNGEKIYFKVTNSSDNLDNKLAWIVWDNSTNSAKVIAPQQ</sequence>
<reference evidence="1 2" key="1">
    <citation type="submission" date="2022-04" db="EMBL/GenBank/DDBJ databases">
        <title>Positive selection, recombination, and allopatry shape intraspecific diversity of widespread and dominant cyanobacteria.</title>
        <authorList>
            <person name="Wei J."/>
            <person name="Shu W."/>
            <person name="Hu C."/>
        </authorList>
    </citation>
    <scope>NUCLEOTIDE SEQUENCE [LARGE SCALE GENOMIC DNA]</scope>
    <source>
        <strain evidence="1 2">GB2-A5</strain>
    </source>
</reference>
<accession>A0ABV0JMS5</accession>
<dbReference type="EMBL" id="JAMPKK010000016">
    <property type="protein sequence ID" value="MEP0864698.1"/>
    <property type="molecule type" value="Genomic_DNA"/>
</dbReference>
<name>A0ABV0JMS5_9CYAN</name>
<comment type="caution">
    <text evidence="1">The sequence shown here is derived from an EMBL/GenBank/DDBJ whole genome shotgun (WGS) entry which is preliminary data.</text>
</comment>
<organism evidence="1 2">
    <name type="scientific">Funiculus sociatus GB2-A5</name>
    <dbReference type="NCBI Taxonomy" id="2933946"/>
    <lineage>
        <taxon>Bacteria</taxon>
        <taxon>Bacillati</taxon>
        <taxon>Cyanobacteriota</taxon>
        <taxon>Cyanophyceae</taxon>
        <taxon>Coleofasciculales</taxon>
        <taxon>Coleofasciculaceae</taxon>
        <taxon>Funiculus</taxon>
    </lineage>
</organism>